<evidence type="ECO:0000256" key="1">
    <source>
        <dbReference type="SAM" id="MobiDB-lite"/>
    </source>
</evidence>
<feature type="compositionally biased region" description="Basic residues" evidence="1">
    <location>
        <begin position="445"/>
        <end position="454"/>
    </location>
</feature>
<accession>A0ABR1IIK7</accession>
<feature type="region of interest" description="Disordered" evidence="1">
    <location>
        <begin position="479"/>
        <end position="504"/>
    </location>
</feature>
<protein>
    <submittedName>
        <fullName evidence="2">Uncharacterized protein</fullName>
    </submittedName>
</protein>
<comment type="caution">
    <text evidence="2">The sequence shown here is derived from an EMBL/GenBank/DDBJ whole genome shotgun (WGS) entry which is preliminary data.</text>
</comment>
<proteinExistence type="predicted"/>
<feature type="compositionally biased region" description="Polar residues" evidence="1">
    <location>
        <begin position="380"/>
        <end position="392"/>
    </location>
</feature>
<feature type="compositionally biased region" description="Basic and acidic residues" evidence="1">
    <location>
        <begin position="435"/>
        <end position="444"/>
    </location>
</feature>
<feature type="region of interest" description="Disordered" evidence="1">
    <location>
        <begin position="432"/>
        <end position="467"/>
    </location>
</feature>
<feature type="compositionally biased region" description="Polar residues" evidence="1">
    <location>
        <begin position="492"/>
        <end position="501"/>
    </location>
</feature>
<feature type="compositionally biased region" description="Basic and acidic residues" evidence="1">
    <location>
        <begin position="395"/>
        <end position="406"/>
    </location>
</feature>
<feature type="region of interest" description="Disordered" evidence="1">
    <location>
        <begin position="374"/>
        <end position="406"/>
    </location>
</feature>
<gene>
    <name evidence="2" type="ORF">VKT23_020682</name>
</gene>
<name>A0ABR1IIK7_9AGAR</name>
<feature type="region of interest" description="Disordered" evidence="1">
    <location>
        <begin position="778"/>
        <end position="803"/>
    </location>
</feature>
<feature type="compositionally biased region" description="Basic and acidic residues" evidence="1">
    <location>
        <begin position="787"/>
        <end position="797"/>
    </location>
</feature>
<evidence type="ECO:0000313" key="3">
    <source>
        <dbReference type="Proteomes" id="UP001498398"/>
    </source>
</evidence>
<organism evidence="2 3">
    <name type="scientific">Marasmiellus scandens</name>
    <dbReference type="NCBI Taxonomy" id="2682957"/>
    <lineage>
        <taxon>Eukaryota</taxon>
        <taxon>Fungi</taxon>
        <taxon>Dikarya</taxon>
        <taxon>Basidiomycota</taxon>
        <taxon>Agaricomycotina</taxon>
        <taxon>Agaricomycetes</taxon>
        <taxon>Agaricomycetidae</taxon>
        <taxon>Agaricales</taxon>
        <taxon>Marasmiineae</taxon>
        <taxon>Omphalotaceae</taxon>
        <taxon>Marasmiellus</taxon>
    </lineage>
</organism>
<dbReference type="Proteomes" id="UP001498398">
    <property type="component" value="Unassembled WGS sequence"/>
</dbReference>
<sequence>MDISTPTATYASSTSTDANAGASYIEVEQRQIIDISSGVAVPVASASEDDQCSTPEKFGSVLDVGSVSESRSLVATDICEQTVSVEPILVHMEVFDIPENDADRDESVHVSAATSLLASSIGSVRESEPLLTTADVCEGTISMEPVTVHMEEFVIPGNNRDKDENVHFSAATSLHATSMESVKESEPFLATPSMHAEVVSMKPVTVHAEEFSIPKRSYPSGTEDADMQHQDEIVTVSAIPVPASVSDCEHLLATADICEETFSTEPVIAHAKEFVIPGKAYFAEREDTNINYRSKIINVTSLSTSSVSESERLPTMNNREGTVLMEPVAIPMDDFDPSDNHSEVPILNEVSMTEQFDAASYPWEGVKMAEYSDDEKYTSDGESTASDMSSNQGKRKMEETQDDRDVVMMTEVDLGSIEVGMSIDPPESVQVEELGDQHTPESQKPRTKSRKHASAHQPFRSGHYDLFDEDESMPYVQSIPKQKETTSKCSKHSSGASTTRQMEPRDLDALEVEIARLIEGFREDIVLYQHFRSLLSMQSLPRTALLSMIHNYLATMRSDRSNAPNIPVDHVLVEPLPMSGIETEDREALEAEIVQLLEEFQQDSRLYHHFTRLLSLKSLPRTILLSMVQNVLATTCSSRNRHQSLQSSDAEDDASIAKKQIRNGKRAGVWHRSLAKTALAQIVRDEAKQMLQPEGRPLQSATPQEAELFRQGKHLGPTKDNFRLDFISKGPWNVWNKAAADIFVKKLNAVDGCEDLDEELVCGAFRTHLRQLRTQWAHPSNVPKSQGIREQEQLNRREQRRRRTLERRTKAITAYYTENKATMNDAYEASSLLEVDIMSEEDSSDEGGYVIKKQAWRSRELEDFLRYSTALHMSLKRLPDEKYSSGAFPTPRQYVQNAPISTIPAIPELPINFYDASWLNDPQHPERRKLMKAKGRIDLTLPDNVLRQARVFLHVQTRQDLPLPSRAV</sequence>
<dbReference type="EMBL" id="JBANRG010000148">
    <property type="protein sequence ID" value="KAK7433605.1"/>
    <property type="molecule type" value="Genomic_DNA"/>
</dbReference>
<reference evidence="2 3" key="1">
    <citation type="submission" date="2024-01" db="EMBL/GenBank/DDBJ databases">
        <title>A draft genome for the cacao thread blight pathogen Marasmiellus scandens.</title>
        <authorList>
            <person name="Baruah I.K."/>
            <person name="Leung J."/>
            <person name="Bukari Y."/>
            <person name="Amoako-Attah I."/>
            <person name="Meinhardt L.W."/>
            <person name="Bailey B.A."/>
            <person name="Cohen S.P."/>
        </authorList>
    </citation>
    <scope>NUCLEOTIDE SEQUENCE [LARGE SCALE GENOMIC DNA]</scope>
    <source>
        <strain evidence="2 3">GH-19</strain>
    </source>
</reference>
<keyword evidence="3" id="KW-1185">Reference proteome</keyword>
<evidence type="ECO:0000313" key="2">
    <source>
        <dbReference type="EMBL" id="KAK7433605.1"/>
    </source>
</evidence>